<evidence type="ECO:0000313" key="2">
    <source>
        <dbReference type="Proteomes" id="UP000242450"/>
    </source>
</evidence>
<proteinExistence type="predicted"/>
<accession>A0A212C2I3</accession>
<protein>
    <submittedName>
        <fullName evidence="1">Uncharacterized protein</fullName>
    </submittedName>
</protein>
<gene>
    <name evidence="1" type="ORF">Celaphus_00015966</name>
</gene>
<dbReference type="SUPFAM" id="SSF56574">
    <property type="entry name" value="Serpins"/>
    <property type="match status" value="1"/>
</dbReference>
<comment type="caution">
    <text evidence="1">The sequence shown here is derived from an EMBL/GenBank/DDBJ whole genome shotgun (WGS) entry which is preliminary data.</text>
</comment>
<evidence type="ECO:0000313" key="1">
    <source>
        <dbReference type="EMBL" id="OWK00195.1"/>
    </source>
</evidence>
<organism evidence="1 2">
    <name type="scientific">Cervus elaphus hippelaphus</name>
    <name type="common">European red deer</name>
    <dbReference type="NCBI Taxonomy" id="46360"/>
    <lineage>
        <taxon>Eukaryota</taxon>
        <taxon>Metazoa</taxon>
        <taxon>Chordata</taxon>
        <taxon>Craniata</taxon>
        <taxon>Vertebrata</taxon>
        <taxon>Euteleostomi</taxon>
        <taxon>Mammalia</taxon>
        <taxon>Eutheria</taxon>
        <taxon>Laurasiatheria</taxon>
        <taxon>Artiodactyla</taxon>
        <taxon>Ruminantia</taxon>
        <taxon>Pecora</taxon>
        <taxon>Cervidae</taxon>
        <taxon>Cervinae</taxon>
        <taxon>Cervus</taxon>
    </lineage>
</organism>
<name>A0A212C2I3_CEREH</name>
<reference evidence="1 2" key="1">
    <citation type="journal article" date="2018" name="Mol. Genet. Genomics">
        <title>The red deer Cervus elaphus genome CerEla1.0: sequencing, annotating, genes, and chromosomes.</title>
        <authorList>
            <person name="Bana N.A."/>
            <person name="Nyiri A."/>
            <person name="Nagy J."/>
            <person name="Frank K."/>
            <person name="Nagy T."/>
            <person name="Steger V."/>
            <person name="Schiller M."/>
            <person name="Lakatos P."/>
            <person name="Sugar L."/>
            <person name="Horn P."/>
            <person name="Barta E."/>
            <person name="Orosz L."/>
        </authorList>
    </citation>
    <scope>NUCLEOTIDE SEQUENCE [LARGE SCALE GENOMIC DNA]</scope>
    <source>
        <strain evidence="1">Hungarian</strain>
    </source>
</reference>
<sequence>MSFSPKSIFSDLAMVFMGANSKTTIQGLSKSGIRDCCCKFYQAEIEEPDLTIFTEELRKYRHAWLTKK</sequence>
<dbReference type="InterPro" id="IPR036186">
    <property type="entry name" value="Serpin_sf"/>
</dbReference>
<keyword evidence="2" id="KW-1185">Reference proteome</keyword>
<dbReference type="AlphaFoldDB" id="A0A212C2I3"/>
<dbReference type="EMBL" id="MKHE01000033">
    <property type="protein sequence ID" value="OWK00195.1"/>
    <property type="molecule type" value="Genomic_DNA"/>
</dbReference>
<dbReference type="Proteomes" id="UP000242450">
    <property type="component" value="Chromosome 33"/>
</dbReference>